<accession>A0AAE0HDQ3</accession>
<gene>
    <name evidence="1" type="ORF">B0H64DRAFT_191954</name>
</gene>
<comment type="caution">
    <text evidence="1">The sequence shown here is derived from an EMBL/GenBank/DDBJ whole genome shotgun (WGS) entry which is preliminary data.</text>
</comment>
<keyword evidence="2" id="KW-1185">Reference proteome</keyword>
<dbReference type="GeneID" id="87836042"/>
<proteinExistence type="predicted"/>
<evidence type="ECO:0000313" key="2">
    <source>
        <dbReference type="Proteomes" id="UP001278766"/>
    </source>
</evidence>
<sequence length="225" mass="24293">MASRSRIQVWVQFAWQSTDGSPRAKCREGAGLRREDGARPGCYLPRTAGSVRFLACFAFVADGENKTRRRRGARGGGWAADPSISVAFRFSGHLFSQQPQPLSWIAGVGGWLALALLAPPLLLLPGCFGGNLEGGGGGLMEEEQQRDSACPHCPLSRGFRSWAVETVPSAYRKREARPSRNLQVPCPPGSCRKTVSLPASCLVPRSCPPWSDKISNPAVNGKFLN</sequence>
<dbReference type="AlphaFoldDB" id="A0AAE0HDQ3"/>
<dbReference type="EMBL" id="JAUEPN010000005">
    <property type="protein sequence ID" value="KAK3294658.1"/>
    <property type="molecule type" value="Genomic_DNA"/>
</dbReference>
<organism evidence="1 2">
    <name type="scientific">Chaetomium fimeti</name>
    <dbReference type="NCBI Taxonomy" id="1854472"/>
    <lineage>
        <taxon>Eukaryota</taxon>
        <taxon>Fungi</taxon>
        <taxon>Dikarya</taxon>
        <taxon>Ascomycota</taxon>
        <taxon>Pezizomycotina</taxon>
        <taxon>Sordariomycetes</taxon>
        <taxon>Sordariomycetidae</taxon>
        <taxon>Sordariales</taxon>
        <taxon>Chaetomiaceae</taxon>
        <taxon>Chaetomium</taxon>
    </lineage>
</organism>
<evidence type="ECO:0000313" key="1">
    <source>
        <dbReference type="EMBL" id="KAK3294658.1"/>
    </source>
</evidence>
<dbReference type="RefSeq" id="XP_062658172.1">
    <property type="nucleotide sequence ID" value="XM_062799094.1"/>
</dbReference>
<protein>
    <submittedName>
        <fullName evidence="1">Uncharacterized protein</fullName>
    </submittedName>
</protein>
<dbReference type="Proteomes" id="UP001278766">
    <property type="component" value="Unassembled WGS sequence"/>
</dbReference>
<reference evidence="1" key="1">
    <citation type="journal article" date="2023" name="Mol. Phylogenet. Evol.">
        <title>Genome-scale phylogeny and comparative genomics of the fungal order Sordariales.</title>
        <authorList>
            <person name="Hensen N."/>
            <person name="Bonometti L."/>
            <person name="Westerberg I."/>
            <person name="Brannstrom I.O."/>
            <person name="Guillou S."/>
            <person name="Cros-Aarteil S."/>
            <person name="Calhoun S."/>
            <person name="Haridas S."/>
            <person name="Kuo A."/>
            <person name="Mondo S."/>
            <person name="Pangilinan J."/>
            <person name="Riley R."/>
            <person name="LaButti K."/>
            <person name="Andreopoulos B."/>
            <person name="Lipzen A."/>
            <person name="Chen C."/>
            <person name="Yan M."/>
            <person name="Daum C."/>
            <person name="Ng V."/>
            <person name="Clum A."/>
            <person name="Steindorff A."/>
            <person name="Ohm R.A."/>
            <person name="Martin F."/>
            <person name="Silar P."/>
            <person name="Natvig D.O."/>
            <person name="Lalanne C."/>
            <person name="Gautier V."/>
            <person name="Ament-Velasquez S.L."/>
            <person name="Kruys A."/>
            <person name="Hutchinson M.I."/>
            <person name="Powell A.J."/>
            <person name="Barry K."/>
            <person name="Miller A.N."/>
            <person name="Grigoriev I.V."/>
            <person name="Debuchy R."/>
            <person name="Gladieux P."/>
            <person name="Hiltunen Thoren M."/>
            <person name="Johannesson H."/>
        </authorList>
    </citation>
    <scope>NUCLEOTIDE SEQUENCE</scope>
    <source>
        <strain evidence="1">CBS 168.71</strain>
    </source>
</reference>
<name>A0AAE0HDQ3_9PEZI</name>
<reference evidence="1" key="2">
    <citation type="submission" date="2023-06" db="EMBL/GenBank/DDBJ databases">
        <authorList>
            <consortium name="Lawrence Berkeley National Laboratory"/>
            <person name="Haridas S."/>
            <person name="Hensen N."/>
            <person name="Bonometti L."/>
            <person name="Westerberg I."/>
            <person name="Brannstrom I.O."/>
            <person name="Guillou S."/>
            <person name="Cros-Aarteil S."/>
            <person name="Calhoun S."/>
            <person name="Kuo A."/>
            <person name="Mondo S."/>
            <person name="Pangilinan J."/>
            <person name="Riley R."/>
            <person name="Labutti K."/>
            <person name="Andreopoulos B."/>
            <person name="Lipzen A."/>
            <person name="Chen C."/>
            <person name="Yanf M."/>
            <person name="Daum C."/>
            <person name="Ng V."/>
            <person name="Clum A."/>
            <person name="Steindorff A."/>
            <person name="Ohm R."/>
            <person name="Martin F."/>
            <person name="Silar P."/>
            <person name="Natvig D."/>
            <person name="Lalanne C."/>
            <person name="Gautier V."/>
            <person name="Ament-Velasquez S.L."/>
            <person name="Kruys A."/>
            <person name="Hutchinson M.I."/>
            <person name="Powell A.J."/>
            <person name="Barry K."/>
            <person name="Miller A.N."/>
            <person name="Grigoriev I.V."/>
            <person name="Debuchy R."/>
            <person name="Gladieux P."/>
            <person name="Thoren M.H."/>
            <person name="Johannesson H."/>
        </authorList>
    </citation>
    <scope>NUCLEOTIDE SEQUENCE</scope>
    <source>
        <strain evidence="1">CBS 168.71</strain>
    </source>
</reference>